<dbReference type="InterPro" id="IPR002646">
    <property type="entry name" value="PolA_pol_head_dom"/>
</dbReference>
<dbReference type="Pfam" id="PF01743">
    <property type="entry name" value="PolyA_pol"/>
    <property type="match status" value="1"/>
</dbReference>
<dbReference type="GO" id="GO:0000166">
    <property type="term" value="F:nucleotide binding"/>
    <property type="evidence" value="ECO:0007669"/>
    <property type="project" value="UniProtKB-KW"/>
</dbReference>
<evidence type="ECO:0000256" key="4">
    <source>
        <dbReference type="ARBA" id="ARBA00022679"/>
    </source>
</evidence>
<accession>A0A1G2NF75</accession>
<gene>
    <name evidence="15" type="ORF">A2928_03645</name>
</gene>
<keyword evidence="8" id="KW-0547">Nucleotide-binding</keyword>
<evidence type="ECO:0000256" key="3">
    <source>
        <dbReference type="ARBA" id="ARBA00022555"/>
    </source>
</evidence>
<dbReference type="AlphaFoldDB" id="A0A1G2NF75"/>
<dbReference type="GO" id="GO:0046872">
    <property type="term" value="F:metal ion binding"/>
    <property type="evidence" value="ECO:0007669"/>
    <property type="project" value="UniProtKB-KW"/>
</dbReference>
<dbReference type="Gene3D" id="1.10.246.80">
    <property type="match status" value="1"/>
</dbReference>
<dbReference type="Gene3D" id="3.30.460.10">
    <property type="entry name" value="Beta Polymerase, domain 2"/>
    <property type="match status" value="1"/>
</dbReference>
<dbReference type="CDD" id="cd05398">
    <property type="entry name" value="NT_ClassII-CCAase"/>
    <property type="match status" value="1"/>
</dbReference>
<feature type="domain" description="tRNA nucleotidyltransferase/poly(A) polymerase RNA and SrmB- binding" evidence="14">
    <location>
        <begin position="182"/>
        <end position="242"/>
    </location>
</feature>
<dbReference type="InterPro" id="IPR006674">
    <property type="entry name" value="HD_domain"/>
</dbReference>
<dbReference type="PANTHER" id="PTHR47545">
    <property type="entry name" value="MULTIFUNCTIONAL CCA PROTEIN"/>
    <property type="match status" value="1"/>
</dbReference>
<keyword evidence="4 11" id="KW-0808">Transferase</keyword>
<dbReference type="GO" id="GO:0016779">
    <property type="term" value="F:nucleotidyltransferase activity"/>
    <property type="evidence" value="ECO:0007669"/>
    <property type="project" value="UniProtKB-KW"/>
</dbReference>
<comment type="caution">
    <text evidence="15">The sequence shown here is derived from an EMBL/GenBank/DDBJ whole genome shotgun (WGS) entry which is preliminary data.</text>
</comment>
<dbReference type="PANTHER" id="PTHR47545:SF2">
    <property type="entry name" value="CC-ADDING TRNA NUCLEOTIDYLTRANSFERASE"/>
    <property type="match status" value="1"/>
</dbReference>
<dbReference type="GO" id="GO:0008033">
    <property type="term" value="P:tRNA processing"/>
    <property type="evidence" value="ECO:0007669"/>
    <property type="project" value="UniProtKB-KW"/>
</dbReference>
<dbReference type="STRING" id="1802319.A2928_03645"/>
<dbReference type="InterPro" id="IPR006675">
    <property type="entry name" value="HDIG_dom"/>
</dbReference>
<keyword evidence="5" id="KW-0819">tRNA processing</keyword>
<dbReference type="InterPro" id="IPR003607">
    <property type="entry name" value="HD/PDEase_dom"/>
</dbReference>
<dbReference type="GO" id="GO:0000049">
    <property type="term" value="F:tRNA binding"/>
    <property type="evidence" value="ECO:0007669"/>
    <property type="project" value="UniProtKB-KW"/>
</dbReference>
<dbReference type="SUPFAM" id="SSF81301">
    <property type="entry name" value="Nucleotidyltransferase"/>
    <property type="match status" value="1"/>
</dbReference>
<dbReference type="EMBL" id="MHRX01000008">
    <property type="protein sequence ID" value="OHA34723.1"/>
    <property type="molecule type" value="Genomic_DNA"/>
</dbReference>
<evidence type="ECO:0000256" key="11">
    <source>
        <dbReference type="RuleBase" id="RU003953"/>
    </source>
</evidence>
<comment type="cofactor">
    <cofactor evidence="1">
        <name>Mg(2+)</name>
        <dbReference type="ChEBI" id="CHEBI:18420"/>
    </cofactor>
</comment>
<dbReference type="Gene3D" id="1.10.3090.10">
    <property type="entry name" value="cca-adding enzyme, domain 2"/>
    <property type="match status" value="1"/>
</dbReference>
<evidence type="ECO:0000256" key="1">
    <source>
        <dbReference type="ARBA" id="ARBA00001946"/>
    </source>
</evidence>
<evidence type="ECO:0000313" key="15">
    <source>
        <dbReference type="EMBL" id="OHA34723.1"/>
    </source>
</evidence>
<evidence type="ECO:0000313" key="16">
    <source>
        <dbReference type="Proteomes" id="UP000176221"/>
    </source>
</evidence>
<evidence type="ECO:0000256" key="8">
    <source>
        <dbReference type="ARBA" id="ARBA00022741"/>
    </source>
</evidence>
<organism evidence="15 16">
    <name type="scientific">Candidatus Taylorbacteria bacterium RIFCSPLOWO2_01_FULL_45_15b</name>
    <dbReference type="NCBI Taxonomy" id="1802319"/>
    <lineage>
        <taxon>Bacteria</taxon>
        <taxon>Candidatus Tayloriibacteriota</taxon>
    </lineage>
</organism>
<evidence type="ECO:0000256" key="6">
    <source>
        <dbReference type="ARBA" id="ARBA00022695"/>
    </source>
</evidence>
<protein>
    <recommendedName>
        <fullName evidence="17">HD domain-containing protein</fullName>
    </recommendedName>
</protein>
<name>A0A1G2NF75_9BACT</name>
<dbReference type="NCBIfam" id="TIGR00277">
    <property type="entry name" value="HDIG"/>
    <property type="match status" value="1"/>
</dbReference>
<dbReference type="Pfam" id="PF12627">
    <property type="entry name" value="PolyA_pol_RNAbd"/>
    <property type="match status" value="1"/>
</dbReference>
<reference evidence="15 16" key="1">
    <citation type="journal article" date="2016" name="Nat. Commun.">
        <title>Thousands of microbial genomes shed light on interconnected biogeochemical processes in an aquifer system.</title>
        <authorList>
            <person name="Anantharaman K."/>
            <person name="Brown C.T."/>
            <person name="Hug L.A."/>
            <person name="Sharon I."/>
            <person name="Castelle C.J."/>
            <person name="Probst A.J."/>
            <person name="Thomas B.C."/>
            <person name="Singh A."/>
            <person name="Wilkins M.J."/>
            <person name="Karaoz U."/>
            <person name="Brodie E.L."/>
            <person name="Williams K.H."/>
            <person name="Hubbard S.S."/>
            <person name="Banfield J.F."/>
        </authorList>
    </citation>
    <scope>NUCLEOTIDE SEQUENCE [LARGE SCALE GENOMIC DNA]</scope>
</reference>
<dbReference type="CDD" id="cd00077">
    <property type="entry name" value="HDc"/>
    <property type="match status" value="1"/>
</dbReference>
<evidence type="ECO:0000256" key="7">
    <source>
        <dbReference type="ARBA" id="ARBA00022723"/>
    </source>
</evidence>
<evidence type="ECO:0000259" key="13">
    <source>
        <dbReference type="Pfam" id="PF01966"/>
    </source>
</evidence>
<keyword evidence="10 11" id="KW-0694">RNA-binding</keyword>
<keyword evidence="9" id="KW-0460">Magnesium</keyword>
<evidence type="ECO:0000259" key="14">
    <source>
        <dbReference type="Pfam" id="PF12627"/>
    </source>
</evidence>
<feature type="domain" description="HD" evidence="13">
    <location>
        <begin position="256"/>
        <end position="346"/>
    </location>
</feature>
<dbReference type="SUPFAM" id="SSF81891">
    <property type="entry name" value="Poly A polymerase C-terminal region-like"/>
    <property type="match status" value="1"/>
</dbReference>
<comment type="similarity">
    <text evidence="2 11">Belongs to the tRNA nucleotidyltransferase/poly(A) polymerase family.</text>
</comment>
<evidence type="ECO:0000256" key="5">
    <source>
        <dbReference type="ARBA" id="ARBA00022694"/>
    </source>
</evidence>
<evidence type="ECO:0000259" key="12">
    <source>
        <dbReference type="Pfam" id="PF01743"/>
    </source>
</evidence>
<dbReference type="Pfam" id="PF01966">
    <property type="entry name" value="HD"/>
    <property type="match status" value="1"/>
</dbReference>
<feature type="domain" description="Poly A polymerase head" evidence="12">
    <location>
        <begin position="21"/>
        <end position="154"/>
    </location>
</feature>
<evidence type="ECO:0000256" key="2">
    <source>
        <dbReference type="ARBA" id="ARBA00007265"/>
    </source>
</evidence>
<evidence type="ECO:0008006" key="17">
    <source>
        <dbReference type="Google" id="ProtNLM"/>
    </source>
</evidence>
<evidence type="ECO:0000256" key="9">
    <source>
        <dbReference type="ARBA" id="ARBA00022842"/>
    </source>
</evidence>
<dbReference type="InterPro" id="IPR032828">
    <property type="entry name" value="PolyA_RNA-bd"/>
</dbReference>
<proteinExistence type="inferred from homology"/>
<dbReference type="InterPro" id="IPR050124">
    <property type="entry name" value="tRNA_CCA-adding_enzyme"/>
</dbReference>
<keyword evidence="6" id="KW-0548">Nucleotidyltransferase</keyword>
<dbReference type="InterPro" id="IPR043519">
    <property type="entry name" value="NT_sf"/>
</dbReference>
<keyword evidence="3" id="KW-0820">tRNA-binding</keyword>
<sequence length="493" mass="56517">MNIPEEVSRVPEELKKAGFEAYLVGGCVRDVLSGRKPKDWDVTTNAQPEKIERLFANTFYENDYGTVGIVNEDISDETLKVIEVTPYRIEGKYSDKRRPDTITFAKTLEDDLKRRDFTINAIALSIEKISGETHKFSIIDPHGGSIDLTKGIIRAVGKADERFKEDALRVLRAVRIATEMKFVLDKDTEAALIADGDLLGHISAERIRDEFVKILMSDMPADGLRLAHKLGILKYILPELEEGIGIEQNKAHAFDVWEHLLKTLQHSADKKWPLHIRLAAILHDISKPETRRKNPSTGEWTFYGHDVVGARKVRVILERLKFSHEIIDKVTRLVRWHMFFSDTETITLSAVRRLATNVGPENVWDLMNVRMCDRIGTGRPKESPYRLRKYQSMIEEALRSPLTVGMLKINGTDIMSICELKPGREIGYILHALLEEVLENPELNTKEYLENRANMLAKLPIDELKKIGEKAKLAREEEDEKIVEEIRKKYWVK</sequence>
<evidence type="ECO:0000256" key="10">
    <source>
        <dbReference type="ARBA" id="ARBA00022884"/>
    </source>
</evidence>
<keyword evidence="7" id="KW-0479">Metal-binding</keyword>
<dbReference type="Proteomes" id="UP000176221">
    <property type="component" value="Unassembled WGS sequence"/>
</dbReference>